<name>W4PYX2_9BACI</name>
<reference evidence="1" key="1">
    <citation type="journal article" date="2014" name="Genome Announc.">
        <title>Draft Genome Sequences of Three Alkaliphilic Bacillus Strains, Bacillus wakoensis JCM 9140T, Bacillus akibai JCM 9157T, and Bacillus hemicellulosilyticus JCM 9152T.</title>
        <authorList>
            <person name="Yuki M."/>
            <person name="Oshima K."/>
            <person name="Suda W."/>
            <person name="Oshida Y."/>
            <person name="Kitamura K."/>
            <person name="Iida T."/>
            <person name="Hattori M."/>
            <person name="Ohkuma M."/>
        </authorList>
    </citation>
    <scope>NUCLEOTIDE SEQUENCE [LARGE SCALE GENOMIC DNA]</scope>
    <source>
        <strain evidence="1">JCM 9140</strain>
    </source>
</reference>
<keyword evidence="2" id="KW-1185">Reference proteome</keyword>
<evidence type="ECO:0000313" key="1">
    <source>
        <dbReference type="EMBL" id="GAE24885.1"/>
    </source>
</evidence>
<dbReference type="OrthoDB" id="2991331at2"/>
<protein>
    <submittedName>
        <fullName evidence="1">Uncharacterized protein</fullName>
    </submittedName>
</protein>
<evidence type="ECO:0000313" key="2">
    <source>
        <dbReference type="Proteomes" id="UP000018890"/>
    </source>
</evidence>
<dbReference type="AlphaFoldDB" id="W4PYX2"/>
<dbReference type="STRING" id="1236970.JCM9140_847"/>
<gene>
    <name evidence="1" type="ORF">JCM9140_847</name>
</gene>
<dbReference type="RefSeq" id="WP_034742537.1">
    <property type="nucleotide sequence ID" value="NZ_BAUT01000005.1"/>
</dbReference>
<accession>W4PYX2</accession>
<dbReference type="InterPro" id="IPR019673">
    <property type="entry name" value="Spore_germination_GerPC"/>
</dbReference>
<proteinExistence type="predicted"/>
<dbReference type="EMBL" id="BAUT01000005">
    <property type="protein sequence ID" value="GAE24885.1"/>
    <property type="molecule type" value="Genomic_DNA"/>
</dbReference>
<comment type="caution">
    <text evidence="1">The sequence shown here is derived from an EMBL/GenBank/DDBJ whole genome shotgun (WGS) entry which is preliminary data.</text>
</comment>
<organism evidence="1 2">
    <name type="scientific">Halalkalibacter wakoensis JCM 9140</name>
    <dbReference type="NCBI Taxonomy" id="1236970"/>
    <lineage>
        <taxon>Bacteria</taxon>
        <taxon>Bacillati</taxon>
        <taxon>Bacillota</taxon>
        <taxon>Bacilli</taxon>
        <taxon>Bacillales</taxon>
        <taxon>Bacillaceae</taxon>
        <taxon>Halalkalibacter</taxon>
    </lineage>
</organism>
<dbReference type="Proteomes" id="UP000018890">
    <property type="component" value="Unassembled WGS sequence"/>
</dbReference>
<sequence>MKPINIENINYKIQELTVEELSGNLMIGMTALGDAEDLKDILSNNEKIQFNDIDTNNFEEQMEDLEFPNEG</sequence>
<dbReference type="Pfam" id="PF10737">
    <property type="entry name" value="GerPC"/>
    <property type="match status" value="1"/>
</dbReference>